<dbReference type="PANTHER" id="PTHR35043">
    <property type="entry name" value="TRANSCRIPTION FACTOR DOMAIN-CONTAINING PROTEIN"/>
    <property type="match status" value="1"/>
</dbReference>
<sequence length="557" mass="61961">MSDHDLVSWRAEPDFRGTFSIFSSCMSTLTVCIWSALHVDIQKGKSATMCYLTKAGWLVVGLLCPELLLFTAFNQFWEAVRLTKDGQKMLDSKDTSSIPLLDVETSKRTTSVNENVVRKHPWTLAHGFYAAMGGFVLNDPYVGRSDDHYLPSWQLNGVLTPDGIRFLMQHAPSLIPDLAPDDIRDRSKADGLAKALLVWQVLWFLFNCINRLVQGLPLCLLEISTIAHALCTLLTYGLWWYKPKDIGHPTAIVSVDARPIAAWMSMASLADQYFIGGILQIDYPCEMNHVQIVETHDDDGPRQVSFLRPEPEPGVQHAPSGNSQKKPQTRKKKSLRDALRRAIHTWRLKRIFGGAANFPWYIDGSSENKAEEQARERRWMLAAKAHRQYNLQRPAPESPVRLVVPLASLQASTDTHDHHFTGILRTSLIAAVLAAVYGLPHLIGLSVAFPSATERTLWRVATVLVAFIGVALGGMMVVALGTMVLLDKLLKLLTGAKVGGLAKRAEMTLERTVLSLGAVVYVTSSAYLVVESVRQLFALPPAAFVLPSWSNYWPHFS</sequence>
<gene>
    <name evidence="3" type="ORF">L227DRAFT_501145</name>
</gene>
<feature type="transmembrane region" description="Helical" evidence="2">
    <location>
        <begin position="20"/>
        <end position="39"/>
    </location>
</feature>
<keyword evidence="2" id="KW-0472">Membrane</keyword>
<accession>A0A5C2SCP1</accession>
<dbReference type="PANTHER" id="PTHR35043:SF9">
    <property type="match status" value="1"/>
</dbReference>
<organism evidence="3 4">
    <name type="scientific">Lentinus tigrinus ALCF2SS1-6</name>
    <dbReference type="NCBI Taxonomy" id="1328759"/>
    <lineage>
        <taxon>Eukaryota</taxon>
        <taxon>Fungi</taxon>
        <taxon>Dikarya</taxon>
        <taxon>Basidiomycota</taxon>
        <taxon>Agaricomycotina</taxon>
        <taxon>Agaricomycetes</taxon>
        <taxon>Polyporales</taxon>
        <taxon>Polyporaceae</taxon>
        <taxon>Lentinus</taxon>
    </lineage>
</organism>
<feature type="transmembrane region" description="Helical" evidence="2">
    <location>
        <begin position="428"/>
        <end position="449"/>
    </location>
</feature>
<dbReference type="AlphaFoldDB" id="A0A5C2SCP1"/>
<keyword evidence="2" id="KW-0812">Transmembrane</keyword>
<evidence type="ECO:0000313" key="3">
    <source>
        <dbReference type="EMBL" id="RPD60889.1"/>
    </source>
</evidence>
<keyword evidence="2" id="KW-1133">Transmembrane helix</keyword>
<evidence type="ECO:0000256" key="1">
    <source>
        <dbReference type="SAM" id="MobiDB-lite"/>
    </source>
</evidence>
<feature type="transmembrane region" description="Helical" evidence="2">
    <location>
        <begin position="461"/>
        <end position="486"/>
    </location>
</feature>
<evidence type="ECO:0000256" key="2">
    <source>
        <dbReference type="SAM" id="Phobius"/>
    </source>
</evidence>
<dbReference type="OrthoDB" id="2733714at2759"/>
<protein>
    <submittedName>
        <fullName evidence="3">Uncharacterized protein</fullName>
    </submittedName>
</protein>
<proteinExistence type="predicted"/>
<dbReference type="STRING" id="1328759.A0A5C2SCP1"/>
<dbReference type="Proteomes" id="UP000313359">
    <property type="component" value="Unassembled WGS sequence"/>
</dbReference>
<feature type="transmembrane region" description="Helical" evidence="2">
    <location>
        <begin position="51"/>
        <end position="73"/>
    </location>
</feature>
<keyword evidence="4" id="KW-1185">Reference proteome</keyword>
<reference evidence="3" key="1">
    <citation type="journal article" date="2018" name="Genome Biol. Evol.">
        <title>Genomics and development of Lentinus tigrinus, a white-rot wood-decaying mushroom with dimorphic fruiting bodies.</title>
        <authorList>
            <person name="Wu B."/>
            <person name="Xu Z."/>
            <person name="Knudson A."/>
            <person name="Carlson A."/>
            <person name="Chen N."/>
            <person name="Kovaka S."/>
            <person name="LaButti K."/>
            <person name="Lipzen A."/>
            <person name="Pennachio C."/>
            <person name="Riley R."/>
            <person name="Schakwitz W."/>
            <person name="Umezawa K."/>
            <person name="Ohm R.A."/>
            <person name="Grigoriev I.V."/>
            <person name="Nagy L.G."/>
            <person name="Gibbons J."/>
            <person name="Hibbett D."/>
        </authorList>
    </citation>
    <scope>NUCLEOTIDE SEQUENCE [LARGE SCALE GENOMIC DNA]</scope>
    <source>
        <strain evidence="3">ALCF2SS1-6</strain>
    </source>
</reference>
<dbReference type="EMBL" id="ML122264">
    <property type="protein sequence ID" value="RPD60889.1"/>
    <property type="molecule type" value="Genomic_DNA"/>
</dbReference>
<name>A0A5C2SCP1_9APHY</name>
<feature type="region of interest" description="Disordered" evidence="1">
    <location>
        <begin position="307"/>
        <end position="336"/>
    </location>
</feature>
<evidence type="ECO:0000313" key="4">
    <source>
        <dbReference type="Proteomes" id="UP000313359"/>
    </source>
</evidence>